<comment type="caution">
    <text evidence="3">The sequence shown here is derived from an EMBL/GenBank/DDBJ whole genome shotgun (WGS) entry which is preliminary data.</text>
</comment>
<dbReference type="PANTHER" id="PTHR18881">
    <property type="entry name" value="POLYAMINE-MODULATED FACTOR 1-BINDING PROTEIN 1-RELATED"/>
    <property type="match status" value="1"/>
</dbReference>
<feature type="coiled-coil region" evidence="1">
    <location>
        <begin position="1158"/>
        <end position="1220"/>
    </location>
</feature>
<dbReference type="PANTHER" id="PTHR18881:SF2">
    <property type="entry name" value="POLYAMINE-MODULATED FACTOR 1-BINDING PROTEIN 1"/>
    <property type="match status" value="1"/>
</dbReference>
<accession>A0A5A9PNN9</accession>
<dbReference type="InterPro" id="IPR037391">
    <property type="entry name" value="PMF1-bd"/>
</dbReference>
<feature type="region of interest" description="Disordered" evidence="2">
    <location>
        <begin position="701"/>
        <end position="723"/>
    </location>
</feature>
<reference evidence="3 4" key="1">
    <citation type="journal article" date="2019" name="Mol. Ecol. Resour.">
        <title>Chromosome-level genome assembly of Triplophysa tibetana, a fish adapted to the harsh high-altitude environment of the Tibetan Plateau.</title>
        <authorList>
            <person name="Yang X."/>
            <person name="Liu H."/>
            <person name="Ma Z."/>
            <person name="Zou Y."/>
            <person name="Zou M."/>
            <person name="Mao Y."/>
            <person name="Li X."/>
            <person name="Wang H."/>
            <person name="Chen T."/>
            <person name="Wang W."/>
            <person name="Yang R."/>
        </authorList>
    </citation>
    <scope>NUCLEOTIDE SEQUENCE [LARGE SCALE GENOMIC DNA]</scope>
    <source>
        <strain evidence="3">TTIB1903HZAU</strain>
        <tissue evidence="3">Muscle</tissue>
    </source>
</reference>
<evidence type="ECO:0000256" key="2">
    <source>
        <dbReference type="SAM" id="MobiDB-lite"/>
    </source>
</evidence>
<feature type="compositionally biased region" description="Basic and acidic residues" evidence="2">
    <location>
        <begin position="811"/>
        <end position="836"/>
    </location>
</feature>
<dbReference type="GO" id="GO:0007283">
    <property type="term" value="P:spermatogenesis"/>
    <property type="evidence" value="ECO:0007669"/>
    <property type="project" value="TreeGrafter"/>
</dbReference>
<keyword evidence="1" id="KW-0175">Coiled coil</keyword>
<feature type="coiled-coil region" evidence="1">
    <location>
        <begin position="65"/>
        <end position="164"/>
    </location>
</feature>
<feature type="coiled-coil region" evidence="1">
    <location>
        <begin position="1014"/>
        <end position="1041"/>
    </location>
</feature>
<feature type="region of interest" description="Disordered" evidence="2">
    <location>
        <begin position="803"/>
        <end position="840"/>
    </location>
</feature>
<proteinExistence type="predicted"/>
<keyword evidence="4" id="KW-1185">Reference proteome</keyword>
<organism evidence="3 4">
    <name type="scientific">Triplophysa tibetana</name>
    <dbReference type="NCBI Taxonomy" id="1572043"/>
    <lineage>
        <taxon>Eukaryota</taxon>
        <taxon>Metazoa</taxon>
        <taxon>Chordata</taxon>
        <taxon>Craniata</taxon>
        <taxon>Vertebrata</taxon>
        <taxon>Euteleostomi</taxon>
        <taxon>Actinopterygii</taxon>
        <taxon>Neopterygii</taxon>
        <taxon>Teleostei</taxon>
        <taxon>Ostariophysi</taxon>
        <taxon>Cypriniformes</taxon>
        <taxon>Nemacheilidae</taxon>
        <taxon>Triplophysa</taxon>
    </lineage>
</organism>
<feature type="coiled-coil region" evidence="1">
    <location>
        <begin position="444"/>
        <end position="478"/>
    </location>
</feature>
<feature type="coiled-coil region" evidence="1">
    <location>
        <begin position="282"/>
        <end position="359"/>
    </location>
</feature>
<evidence type="ECO:0000313" key="3">
    <source>
        <dbReference type="EMBL" id="KAA0723790.1"/>
    </source>
</evidence>
<dbReference type="Proteomes" id="UP000324632">
    <property type="component" value="Chromosome 3"/>
</dbReference>
<name>A0A5A9PNN9_9TELE</name>
<dbReference type="EMBL" id="SOYY01000003">
    <property type="protein sequence ID" value="KAA0723790.1"/>
    <property type="molecule type" value="Genomic_DNA"/>
</dbReference>
<protein>
    <submittedName>
        <fullName evidence="3">Polyamine-modulated factor 1-binding protein 1</fullName>
    </submittedName>
</protein>
<gene>
    <name evidence="3" type="ORF">E1301_Tti003095</name>
</gene>
<evidence type="ECO:0000313" key="4">
    <source>
        <dbReference type="Proteomes" id="UP000324632"/>
    </source>
</evidence>
<evidence type="ECO:0000256" key="1">
    <source>
        <dbReference type="SAM" id="Coils"/>
    </source>
</evidence>
<sequence>MYVYQLQEQRSECLRLQRAREELMKKEREWQIEKSTLYEQLNRVKEELHSATLREEGHRLKVVQIDELQREVDMTLALLEKEREDCIKVEELERQREEQQKDKVQHQEELITELQRELEKIRSGQKETELREWKERWQCVSENLKNTQNQLQQAQDSRDHALTSLKLKQEDVDKLHITRESKLEGPIQEAEACDRESAGYRKQLFSSQDALQQENKDGPDTLPISCLCRVLRGEPLYHPSLKAGACACLFIPCVFGHLLVWRSLLAGRMQDVMSNGQEIVTLQEILKQREEAIKENNHKTAQLQRERDALRVECKGQKEELCELRREVQRWRQEAQEQKESQAREVEDLRKDLESTRGRLQLHRGNLEDLCRELETAHGQQRETGEEVSCREAALCSQDTGLFRLKAGLLEAEKLATDAEARLQPLSDSLELHTHKYQACLNKITQLESTQHSQEQDLKEARHQLLEREEQILCLRAQVVALQGDVQVHSAQLESGDDALTAMSQQLRDTLGELEHSRKHAQECEVLFSTLQDTNETLRSQLLQPSSTASLSTPLAISKHHAHMHCIDLTSCRKDLGTHTRVLQPLTRVFARTHVEEQEENLVKTQADFSIYLATHVHSGSDYECQLSRIQDLENALFQSLERCGEGARELRACQLELERHRANSSAELQRLQANGAEVESLEKKVANLEEELQAAQRHCAQKDQAREKRRGGAADAEREVASARGLEADLKRAKKEKRQREKECASLKTQLLKLREELKDAQTNFRDTAQELARHQERSQLLERGQRVAQLQLSERVAEVVQGQKGQRRLQTELKRLTDKPESDEKQLQDSRRLVEGLQSEVSSSRQEVLSAQQEVTRFQQIQEELTISRENFSDLQTKLSEQEMLLNTLQERISELHSATHRLQEEEMNGQIQLQLCRKQLETKDTQAQKHNQEMSALQATVSKLMLELEQKRERGRQGVREAAKAEQRARDLKLELGTTQASHKECLELLAECSREVVAQRSEHVRLQQCLLQVTEERAAQEERVRQLSADLQKVHSDSRCSQEEARACEGRLVELHTQLARSQQWAQQQMTALQSREKELIMLKMEMASLRENYHAKVAQVEDLYSQMDAVDQKHNAAVCEVDVLRKCLGDARCDSSRLHRESELVVTNVNQWLKEQKHTNEKLALQIKDQNRTIIHLTAERDHLQENVKGLQGEIRRVRAGLDNQRMEAERLKAAYPSGIKRRERARVIRHAFGVADKPIVHAELSDTVRGLRGYVVFFLNKGWNLHAAAEIRCKKRYLFG</sequence>